<keyword evidence="2" id="KW-1003">Cell membrane</keyword>
<dbReference type="RefSeq" id="WP_193925067.1">
    <property type="nucleotide sequence ID" value="NZ_JADEWL010000172.1"/>
</dbReference>
<dbReference type="GO" id="GO:0005886">
    <property type="term" value="C:plasma membrane"/>
    <property type="evidence" value="ECO:0007669"/>
    <property type="project" value="UniProtKB-SubCell"/>
</dbReference>
<feature type="transmembrane region" description="Helical" evidence="6">
    <location>
        <begin position="92"/>
        <end position="113"/>
    </location>
</feature>
<feature type="transmembrane region" description="Helical" evidence="6">
    <location>
        <begin position="295"/>
        <end position="313"/>
    </location>
</feature>
<dbReference type="PANTHER" id="PTHR43124:SF3">
    <property type="entry name" value="CHLORAMPHENICOL EFFLUX PUMP RV0191"/>
    <property type="match status" value="1"/>
</dbReference>
<accession>A0A8J7K427</accession>
<feature type="transmembrane region" description="Helical" evidence="6">
    <location>
        <begin position="179"/>
        <end position="196"/>
    </location>
</feature>
<evidence type="ECO:0000313" key="9">
    <source>
        <dbReference type="Proteomes" id="UP000620559"/>
    </source>
</evidence>
<evidence type="ECO:0000256" key="1">
    <source>
        <dbReference type="ARBA" id="ARBA00004651"/>
    </source>
</evidence>
<dbReference type="InterPro" id="IPR011701">
    <property type="entry name" value="MFS"/>
</dbReference>
<dbReference type="PROSITE" id="PS50850">
    <property type="entry name" value="MFS"/>
    <property type="match status" value="1"/>
</dbReference>
<dbReference type="PRINTS" id="PR01035">
    <property type="entry name" value="TCRTETA"/>
</dbReference>
<keyword evidence="3 6" id="KW-0812">Transmembrane</keyword>
<feature type="transmembrane region" description="Helical" evidence="6">
    <location>
        <begin position="64"/>
        <end position="85"/>
    </location>
</feature>
<dbReference type="CDD" id="cd17474">
    <property type="entry name" value="MFS_YfmO_like"/>
    <property type="match status" value="1"/>
</dbReference>
<dbReference type="Proteomes" id="UP000620559">
    <property type="component" value="Unassembled WGS sequence"/>
</dbReference>
<organism evidence="8 9">
    <name type="scientific">Plectonema cf. radiosum LEGE 06105</name>
    <dbReference type="NCBI Taxonomy" id="945769"/>
    <lineage>
        <taxon>Bacteria</taxon>
        <taxon>Bacillati</taxon>
        <taxon>Cyanobacteriota</taxon>
        <taxon>Cyanophyceae</taxon>
        <taxon>Oscillatoriophycideae</taxon>
        <taxon>Oscillatoriales</taxon>
        <taxon>Microcoleaceae</taxon>
        <taxon>Plectonema</taxon>
    </lineage>
</organism>
<dbReference type="EMBL" id="JADEWL010000172">
    <property type="protein sequence ID" value="MBE9216481.1"/>
    <property type="molecule type" value="Genomic_DNA"/>
</dbReference>
<dbReference type="InterPro" id="IPR020846">
    <property type="entry name" value="MFS_dom"/>
</dbReference>
<feature type="transmembrane region" description="Helical" evidence="6">
    <location>
        <begin position="386"/>
        <end position="404"/>
    </location>
</feature>
<dbReference type="InterPro" id="IPR050189">
    <property type="entry name" value="MFS_Efflux_Transporters"/>
</dbReference>
<name>A0A8J7K427_9CYAN</name>
<keyword evidence="5 6" id="KW-0472">Membrane</keyword>
<dbReference type="GO" id="GO:0022857">
    <property type="term" value="F:transmembrane transporter activity"/>
    <property type="evidence" value="ECO:0007669"/>
    <property type="project" value="InterPro"/>
</dbReference>
<evidence type="ECO:0000256" key="4">
    <source>
        <dbReference type="ARBA" id="ARBA00022989"/>
    </source>
</evidence>
<comment type="subcellular location">
    <subcellularLocation>
        <location evidence="1">Cell membrane</location>
        <topology evidence="1">Multi-pass membrane protein</topology>
    </subcellularLocation>
</comment>
<evidence type="ECO:0000256" key="3">
    <source>
        <dbReference type="ARBA" id="ARBA00022692"/>
    </source>
</evidence>
<feature type="transmembrane region" description="Helical" evidence="6">
    <location>
        <begin position="261"/>
        <end position="283"/>
    </location>
</feature>
<reference evidence="8" key="1">
    <citation type="submission" date="2020-10" db="EMBL/GenBank/DDBJ databases">
        <authorList>
            <person name="Castelo-Branco R."/>
            <person name="Eusebio N."/>
            <person name="Adriana R."/>
            <person name="Vieira A."/>
            <person name="Brugerolle De Fraissinette N."/>
            <person name="Rezende De Castro R."/>
            <person name="Schneider M.P."/>
            <person name="Vasconcelos V."/>
            <person name="Leao P.N."/>
        </authorList>
    </citation>
    <scope>NUCLEOTIDE SEQUENCE</scope>
    <source>
        <strain evidence="8">LEGE 06105</strain>
    </source>
</reference>
<feature type="transmembrane region" description="Helical" evidence="6">
    <location>
        <begin position="149"/>
        <end position="173"/>
    </location>
</feature>
<feature type="transmembrane region" description="Helical" evidence="6">
    <location>
        <begin position="362"/>
        <end position="380"/>
    </location>
</feature>
<keyword evidence="9" id="KW-1185">Reference proteome</keyword>
<dbReference type="PANTHER" id="PTHR43124">
    <property type="entry name" value="PURINE EFFLUX PUMP PBUE"/>
    <property type="match status" value="1"/>
</dbReference>
<evidence type="ECO:0000259" key="7">
    <source>
        <dbReference type="PROSITE" id="PS50850"/>
    </source>
</evidence>
<sequence>MTISLKQTNSQANKTKVKDNIFQDKNLLIVVSMTMIAILPLFSVSPILPNIAKGLNISAEQTGFIMAAFLMPVALGTPIFGVLADRFGFKQVLIPSLLVFSLGGVLCTFAPNFRSLIEWRILQGIGAASLESLVLSIIGSLYTGKKLTAAMAVNAGAIGVGSTIYPALGGMLAGISWRYPFLLSLLAVPVALLVMLKLKLPRTEKNTQKFQLVNYVKNITKIIQNRDVLALFFAVITLFMVEFGAFYTFTPVMAENKLGASSAVIGIILTTNAISLTVFSFVVGLAANRVSEIKLIQISLIIFSIALCIIPTVNSIPMLVIPCVLIGIVEALAFPSLQASLAKFAPPDYRAGFMSLNVTVQSIGRAIGPVFAGIIFGVWGIQGVCYIGAVVIAIALVVFSFLISSKSPRV</sequence>
<evidence type="ECO:0000313" key="8">
    <source>
        <dbReference type="EMBL" id="MBE9216481.1"/>
    </source>
</evidence>
<gene>
    <name evidence="8" type="ORF">IQ247_28115</name>
</gene>
<feature type="transmembrane region" description="Helical" evidence="6">
    <location>
        <begin position="228"/>
        <end position="249"/>
    </location>
</feature>
<comment type="caution">
    <text evidence="8">The sequence shown here is derived from an EMBL/GenBank/DDBJ whole genome shotgun (WGS) entry which is preliminary data.</text>
</comment>
<protein>
    <submittedName>
        <fullName evidence="8">MFS transporter</fullName>
    </submittedName>
</protein>
<dbReference type="InterPro" id="IPR036259">
    <property type="entry name" value="MFS_trans_sf"/>
</dbReference>
<dbReference type="AlphaFoldDB" id="A0A8J7K427"/>
<dbReference type="SUPFAM" id="SSF103473">
    <property type="entry name" value="MFS general substrate transporter"/>
    <property type="match status" value="1"/>
</dbReference>
<feature type="domain" description="Major facilitator superfamily (MFS) profile" evidence="7">
    <location>
        <begin position="26"/>
        <end position="407"/>
    </location>
</feature>
<evidence type="ECO:0000256" key="6">
    <source>
        <dbReference type="SAM" id="Phobius"/>
    </source>
</evidence>
<proteinExistence type="predicted"/>
<dbReference type="Gene3D" id="1.20.1250.20">
    <property type="entry name" value="MFS general substrate transporter like domains"/>
    <property type="match status" value="1"/>
</dbReference>
<dbReference type="InterPro" id="IPR001958">
    <property type="entry name" value="Tet-R_TetA/multi-R_MdtG-like"/>
</dbReference>
<dbReference type="Pfam" id="PF07690">
    <property type="entry name" value="MFS_1"/>
    <property type="match status" value="1"/>
</dbReference>
<feature type="transmembrane region" description="Helical" evidence="6">
    <location>
        <begin position="119"/>
        <end position="142"/>
    </location>
</feature>
<evidence type="ECO:0000256" key="5">
    <source>
        <dbReference type="ARBA" id="ARBA00023136"/>
    </source>
</evidence>
<evidence type="ECO:0000256" key="2">
    <source>
        <dbReference type="ARBA" id="ARBA00022475"/>
    </source>
</evidence>
<keyword evidence="4 6" id="KW-1133">Transmembrane helix</keyword>
<feature type="transmembrane region" description="Helical" evidence="6">
    <location>
        <begin position="26"/>
        <end position="44"/>
    </location>
</feature>